<dbReference type="PANTHER" id="PTHR30154">
    <property type="entry name" value="LEUCINE-RESPONSIVE REGULATORY PROTEIN"/>
    <property type="match status" value="1"/>
</dbReference>
<evidence type="ECO:0000259" key="4">
    <source>
        <dbReference type="Pfam" id="PF01037"/>
    </source>
</evidence>
<proteinExistence type="predicted"/>
<evidence type="ECO:0000313" key="6">
    <source>
        <dbReference type="EMBL" id="KNB53724.1"/>
    </source>
</evidence>
<reference evidence="7" key="1">
    <citation type="submission" date="2015-07" db="EMBL/GenBank/DDBJ databases">
        <title>Draft genome sequence of Streptomyces sp. CMAA 1322, a bacterium isolated from Caatinga biome, from dry forest semiarid of Brazil.</title>
        <authorList>
            <person name="Santos S.N."/>
            <person name="Gacesa R."/>
            <person name="Taketani R.G."/>
            <person name="Long P.F."/>
            <person name="Melo I.S."/>
        </authorList>
    </citation>
    <scope>NUCLEOTIDE SEQUENCE [LARGE SCALE GENOMIC DNA]</scope>
    <source>
        <strain evidence="7">CMAA 1322</strain>
    </source>
</reference>
<keyword evidence="3" id="KW-0804">Transcription</keyword>
<evidence type="ECO:0000259" key="5">
    <source>
        <dbReference type="Pfam" id="PF13404"/>
    </source>
</evidence>
<keyword evidence="2" id="KW-0238">DNA-binding</keyword>
<evidence type="ECO:0000256" key="1">
    <source>
        <dbReference type="ARBA" id="ARBA00023015"/>
    </source>
</evidence>
<feature type="domain" description="Transcription regulator AsnC/Lrp ligand binding" evidence="4">
    <location>
        <begin position="250"/>
        <end position="317"/>
    </location>
</feature>
<dbReference type="InterPro" id="IPR000485">
    <property type="entry name" value="AsnC-type_HTH_dom"/>
</dbReference>
<dbReference type="PRINTS" id="PR00033">
    <property type="entry name" value="HTHASNC"/>
</dbReference>
<protein>
    <recommendedName>
        <fullName evidence="8">AsnC family transcriptional regulator</fullName>
    </recommendedName>
</protein>
<dbReference type="GO" id="GO:0043200">
    <property type="term" value="P:response to amino acid"/>
    <property type="evidence" value="ECO:0007669"/>
    <property type="project" value="TreeGrafter"/>
</dbReference>
<dbReference type="PATRIC" id="fig|1678637.3.peg.816"/>
<gene>
    <name evidence="6" type="ORF">AC230_03710</name>
</gene>
<dbReference type="SUPFAM" id="SSF46785">
    <property type="entry name" value="Winged helix' DNA-binding domain"/>
    <property type="match status" value="2"/>
</dbReference>
<dbReference type="InterPro" id="IPR036388">
    <property type="entry name" value="WH-like_DNA-bd_sf"/>
</dbReference>
<dbReference type="InterPro" id="IPR011008">
    <property type="entry name" value="Dimeric_a/b-barrel"/>
</dbReference>
<comment type="caution">
    <text evidence="6">The sequence shown here is derived from an EMBL/GenBank/DDBJ whole genome shotgun (WGS) entry which is preliminary data.</text>
</comment>
<dbReference type="Pfam" id="PF13404">
    <property type="entry name" value="HTH_AsnC-type"/>
    <property type="match status" value="2"/>
</dbReference>
<feature type="domain" description="HTH asnC-type" evidence="5">
    <location>
        <begin position="186"/>
        <end position="224"/>
    </location>
</feature>
<evidence type="ECO:0008006" key="8">
    <source>
        <dbReference type="Google" id="ProtNLM"/>
    </source>
</evidence>
<dbReference type="STRING" id="1678637.AC230_03710"/>
<dbReference type="SUPFAM" id="SSF54909">
    <property type="entry name" value="Dimeric alpha+beta barrel"/>
    <property type="match status" value="1"/>
</dbReference>
<name>A0A0K9XK31_9ACTN</name>
<dbReference type="InterPro" id="IPR019887">
    <property type="entry name" value="Tscrpt_reg_AsnC/Lrp_C"/>
</dbReference>
<dbReference type="PANTHER" id="PTHR30154:SF34">
    <property type="entry name" value="TRANSCRIPTIONAL REGULATOR AZLB"/>
    <property type="match status" value="1"/>
</dbReference>
<accession>A0A0K9XK31</accession>
<dbReference type="SMART" id="SM00344">
    <property type="entry name" value="HTH_ASNC"/>
    <property type="match status" value="2"/>
</dbReference>
<dbReference type="Gene3D" id="1.10.10.10">
    <property type="entry name" value="Winged helix-like DNA-binding domain superfamily/Winged helix DNA-binding domain"/>
    <property type="match status" value="2"/>
</dbReference>
<dbReference type="AlphaFoldDB" id="A0A0K9XK31"/>
<dbReference type="InterPro" id="IPR036390">
    <property type="entry name" value="WH_DNA-bd_sf"/>
</dbReference>
<dbReference type="Pfam" id="PF01037">
    <property type="entry name" value="AsnC_trans_reg"/>
    <property type="match status" value="1"/>
</dbReference>
<dbReference type="Gene3D" id="3.30.70.920">
    <property type="match status" value="1"/>
</dbReference>
<evidence type="ECO:0000256" key="3">
    <source>
        <dbReference type="ARBA" id="ARBA00023163"/>
    </source>
</evidence>
<dbReference type="Proteomes" id="UP000037288">
    <property type="component" value="Unassembled WGS sequence"/>
</dbReference>
<dbReference type="InterPro" id="IPR019888">
    <property type="entry name" value="Tscrpt_reg_AsnC-like"/>
</dbReference>
<dbReference type="GO" id="GO:0005829">
    <property type="term" value="C:cytosol"/>
    <property type="evidence" value="ECO:0007669"/>
    <property type="project" value="TreeGrafter"/>
</dbReference>
<sequence>MRRPAVVYGPGLDPVDRKLIHALQVDGRAPLSRIASVIGVPDRTLGHRFRRLTESSGLRVVGMPDSQRVGLTDWLVRIRRAGAAAPTLAGRLARRPEVSWVGVLAAGTEVTCLVRTPPGEEDTALRRALGAVPASAVVTPQCVLAVVAGESGWPVRTAALSGDEVAGLGAAAPEEDRGGPVPLQEDDWRLVSALSRDGRTGAARLAGLTGWSEASVRRRLTRLRSRGAVRFSVDVPPALFGYGLEAVLWLKVCPGRLPDASRALAADPEVAFAARTTGGGNLVAMVVCRNTPDLARYLTERTERLPGVLEAEAQPVVRRTKRCGIPAGRPYGAAPEGD</sequence>
<evidence type="ECO:0000256" key="2">
    <source>
        <dbReference type="ARBA" id="ARBA00023125"/>
    </source>
</evidence>
<dbReference type="EMBL" id="LFXA01000002">
    <property type="protein sequence ID" value="KNB53724.1"/>
    <property type="molecule type" value="Genomic_DNA"/>
</dbReference>
<organism evidence="6 7">
    <name type="scientific">Streptomyces caatingaensis</name>
    <dbReference type="NCBI Taxonomy" id="1678637"/>
    <lineage>
        <taxon>Bacteria</taxon>
        <taxon>Bacillati</taxon>
        <taxon>Actinomycetota</taxon>
        <taxon>Actinomycetes</taxon>
        <taxon>Kitasatosporales</taxon>
        <taxon>Streptomycetaceae</taxon>
        <taxon>Streptomyces</taxon>
    </lineage>
</organism>
<keyword evidence="7" id="KW-1185">Reference proteome</keyword>
<feature type="domain" description="HTH asnC-type" evidence="5">
    <location>
        <begin position="12"/>
        <end position="52"/>
    </location>
</feature>
<dbReference type="OrthoDB" id="3453230at2"/>
<evidence type="ECO:0000313" key="7">
    <source>
        <dbReference type="Proteomes" id="UP000037288"/>
    </source>
</evidence>
<keyword evidence="1" id="KW-0805">Transcription regulation</keyword>
<dbReference type="GO" id="GO:0043565">
    <property type="term" value="F:sequence-specific DNA binding"/>
    <property type="evidence" value="ECO:0007669"/>
    <property type="project" value="InterPro"/>
</dbReference>
<dbReference type="RefSeq" id="WP_078870931.1">
    <property type="nucleotide sequence ID" value="NZ_LFXA01000002.1"/>
</dbReference>